<dbReference type="Proteomes" id="UP000192366">
    <property type="component" value="Unassembled WGS sequence"/>
</dbReference>
<feature type="transmembrane region" description="Helical" evidence="1">
    <location>
        <begin position="18"/>
        <end position="35"/>
    </location>
</feature>
<keyword evidence="3" id="KW-1185">Reference proteome</keyword>
<comment type="caution">
    <text evidence="2">The sequence shown here is derived from an EMBL/GenBank/DDBJ whole genome shotgun (WGS) entry which is preliminary data.</text>
</comment>
<evidence type="ECO:0000313" key="3">
    <source>
        <dbReference type="Proteomes" id="UP000192366"/>
    </source>
</evidence>
<feature type="transmembrane region" description="Helical" evidence="1">
    <location>
        <begin position="70"/>
        <end position="92"/>
    </location>
</feature>
<dbReference type="AlphaFoldDB" id="A0A1W9YRM0"/>
<organism evidence="2 3">
    <name type="scientific">Mycolicibacterium bacteremicum</name>
    <name type="common">Mycobacterium bacteremicum</name>
    <dbReference type="NCBI Taxonomy" id="564198"/>
    <lineage>
        <taxon>Bacteria</taxon>
        <taxon>Bacillati</taxon>
        <taxon>Actinomycetota</taxon>
        <taxon>Actinomycetes</taxon>
        <taxon>Mycobacteriales</taxon>
        <taxon>Mycobacteriaceae</taxon>
        <taxon>Mycolicibacterium</taxon>
    </lineage>
</organism>
<dbReference type="OrthoDB" id="4730804at2"/>
<sequence>MTAEDDGPTLHIRHRVDPGALALATVGGAVAFIYAGDDWDILAVVIGLMLLLILLAHHHAAPTDGSPRSYLLRLAFGATTGLAFSIAVAPLIEYGIITPFFHTEDDDGFSMDAWHTTVALSVVWVVAAALLAVFEPRIARWLDRGR</sequence>
<dbReference type="RefSeq" id="WP_083061124.1">
    <property type="nucleotide sequence ID" value="NZ_JACKVM010000011.1"/>
</dbReference>
<evidence type="ECO:0000313" key="2">
    <source>
        <dbReference type="EMBL" id="ORA02607.1"/>
    </source>
</evidence>
<name>A0A1W9YRM0_MYCBA</name>
<keyword evidence="1" id="KW-1133">Transmembrane helix</keyword>
<gene>
    <name evidence="2" type="ORF">BST17_22540</name>
</gene>
<feature type="transmembrane region" description="Helical" evidence="1">
    <location>
        <begin position="41"/>
        <end position="58"/>
    </location>
</feature>
<protein>
    <submittedName>
        <fullName evidence="2">Uncharacterized protein</fullName>
    </submittedName>
</protein>
<proteinExistence type="predicted"/>
<keyword evidence="1" id="KW-0812">Transmembrane</keyword>
<dbReference type="EMBL" id="MVHJ01000026">
    <property type="protein sequence ID" value="ORA02607.1"/>
    <property type="molecule type" value="Genomic_DNA"/>
</dbReference>
<evidence type="ECO:0000256" key="1">
    <source>
        <dbReference type="SAM" id="Phobius"/>
    </source>
</evidence>
<reference evidence="2 3" key="1">
    <citation type="submission" date="2017-02" db="EMBL/GenBank/DDBJ databases">
        <title>The new phylogeny of genus Mycobacterium.</title>
        <authorList>
            <person name="Tortoli E."/>
            <person name="Trovato A."/>
            <person name="Cirillo D.M."/>
        </authorList>
    </citation>
    <scope>NUCLEOTIDE SEQUENCE [LARGE SCALE GENOMIC DNA]</scope>
    <source>
        <strain evidence="2 3">DSM 45578</strain>
    </source>
</reference>
<accession>A0A1W9YRM0</accession>
<keyword evidence="1" id="KW-0472">Membrane</keyword>
<feature type="transmembrane region" description="Helical" evidence="1">
    <location>
        <begin position="112"/>
        <end position="134"/>
    </location>
</feature>